<dbReference type="PANTHER" id="PTHR12424">
    <property type="entry name" value="TWEETY-RELATED"/>
    <property type="match status" value="1"/>
</dbReference>
<evidence type="ECO:0000313" key="15">
    <source>
        <dbReference type="Proteomes" id="UP000288216"/>
    </source>
</evidence>
<evidence type="ECO:0000256" key="11">
    <source>
        <dbReference type="ARBA" id="ARBA00023214"/>
    </source>
</evidence>
<gene>
    <name evidence="14" type="ORF">scyTo_0007665</name>
</gene>
<evidence type="ECO:0000256" key="2">
    <source>
        <dbReference type="ARBA" id="ARBA00009849"/>
    </source>
</evidence>
<keyword evidence="3 13" id="KW-0813">Transport</keyword>
<evidence type="ECO:0000256" key="7">
    <source>
        <dbReference type="ARBA" id="ARBA00023065"/>
    </source>
</evidence>
<comment type="subcellular location">
    <subcellularLocation>
        <location evidence="1">Cell membrane</location>
        <topology evidence="1">Multi-pass membrane protein</topology>
    </subcellularLocation>
</comment>
<evidence type="ECO:0000256" key="9">
    <source>
        <dbReference type="ARBA" id="ARBA00023173"/>
    </source>
</evidence>
<comment type="caution">
    <text evidence="13">Lacks conserved residue(s) required for the propagation of feature annotation.</text>
</comment>
<dbReference type="EMBL" id="BFAA01002821">
    <property type="protein sequence ID" value="GCB65187.1"/>
    <property type="molecule type" value="Genomic_DNA"/>
</dbReference>
<dbReference type="Pfam" id="PF04906">
    <property type="entry name" value="Tweety"/>
    <property type="match status" value="1"/>
</dbReference>
<evidence type="ECO:0000256" key="1">
    <source>
        <dbReference type="ARBA" id="ARBA00004651"/>
    </source>
</evidence>
<keyword evidence="10" id="KW-0325">Glycoprotein</keyword>
<name>A0A401NWE4_SCYTO</name>
<comment type="similarity">
    <text evidence="2 13">Belongs to the tweety family.</text>
</comment>
<dbReference type="GO" id="GO:0005886">
    <property type="term" value="C:plasma membrane"/>
    <property type="evidence" value="ECO:0007669"/>
    <property type="project" value="UniProtKB-SubCell"/>
</dbReference>
<comment type="caution">
    <text evidence="14">The sequence shown here is derived from an EMBL/GenBank/DDBJ whole genome shotgun (WGS) entry which is preliminary data.</text>
</comment>
<keyword evidence="8 13" id="KW-0472">Membrane</keyword>
<keyword evidence="12 13" id="KW-0407">Ion channel</keyword>
<accession>A0A401NWE4</accession>
<feature type="transmembrane region" description="Helical" evidence="13">
    <location>
        <begin position="172"/>
        <end position="193"/>
    </location>
</feature>
<keyword evidence="5 13" id="KW-0812">Transmembrane</keyword>
<dbReference type="GO" id="GO:0005229">
    <property type="term" value="F:intracellularly calcium-gated chloride channel activity"/>
    <property type="evidence" value="ECO:0007669"/>
    <property type="project" value="TreeGrafter"/>
</dbReference>
<dbReference type="InterPro" id="IPR006990">
    <property type="entry name" value="Tweety"/>
</dbReference>
<dbReference type="GO" id="GO:0072320">
    <property type="term" value="F:volume-sensitive chloride channel activity"/>
    <property type="evidence" value="ECO:0007669"/>
    <property type="project" value="TreeGrafter"/>
</dbReference>
<evidence type="ECO:0000256" key="5">
    <source>
        <dbReference type="ARBA" id="ARBA00022692"/>
    </source>
</evidence>
<evidence type="ECO:0000313" key="14">
    <source>
        <dbReference type="EMBL" id="GCB65187.1"/>
    </source>
</evidence>
<protein>
    <recommendedName>
        <fullName evidence="13">Protein tweety homolog</fullName>
    </recommendedName>
</protein>
<dbReference type="PANTHER" id="PTHR12424:SF6">
    <property type="entry name" value="PROTEIN TWEETY HOMOLOG 2"/>
    <property type="match status" value="1"/>
</dbReference>
<evidence type="ECO:0000256" key="3">
    <source>
        <dbReference type="ARBA" id="ARBA00022448"/>
    </source>
</evidence>
<dbReference type="AlphaFoldDB" id="A0A401NWE4"/>
<keyword evidence="4" id="KW-1003">Cell membrane</keyword>
<sequence length="322" mass="35528">MWRSAKGTLTDFVIPLQRVVLTANSLRVIVSGVLTLILSWGSLGLDTSAAVGISDFCVAPDKFIMNMTHNKITSEVVHYYLYCSHSISNPFQQILSVFQRSLTTMELQIQGMMHIAVPIFPMAKKDLVGIQMLLNRSESNLHQLTAMLDCRGLHKDYLDALIGVCYDGVEGLLYLSLFSILAAVAFCAMICAISRACNHLAIRDRDYDDMDEADPFNPQARRIAAHNPTRGQLRSFCSYTSSLGSQTSLQPPANTTTTETATTAPAPEYMNNTVLFGGNPRYENVPLIGRNSPPPSYSPSMRATYLAVSEEPTRIYGNIFPV</sequence>
<evidence type="ECO:0000256" key="8">
    <source>
        <dbReference type="ARBA" id="ARBA00023136"/>
    </source>
</evidence>
<dbReference type="GO" id="GO:0034707">
    <property type="term" value="C:chloride channel complex"/>
    <property type="evidence" value="ECO:0007669"/>
    <property type="project" value="UniProtKB-UniRule"/>
</dbReference>
<dbReference type="Proteomes" id="UP000288216">
    <property type="component" value="Unassembled WGS sequence"/>
</dbReference>
<keyword evidence="7 13" id="KW-0406">Ion transport</keyword>
<evidence type="ECO:0000256" key="4">
    <source>
        <dbReference type="ARBA" id="ARBA00022475"/>
    </source>
</evidence>
<keyword evidence="15" id="KW-1185">Reference proteome</keyword>
<evidence type="ECO:0000256" key="12">
    <source>
        <dbReference type="ARBA" id="ARBA00023303"/>
    </source>
</evidence>
<dbReference type="OrthoDB" id="187568at2759"/>
<comment type="function">
    <text evidence="13">Probable chloride channel.</text>
</comment>
<dbReference type="OMA" id="CAMICAI"/>
<keyword evidence="6 13" id="KW-1133">Transmembrane helix</keyword>
<evidence type="ECO:0000256" key="10">
    <source>
        <dbReference type="ARBA" id="ARBA00023180"/>
    </source>
</evidence>
<dbReference type="STRING" id="75743.A0A401NWE4"/>
<evidence type="ECO:0000256" key="6">
    <source>
        <dbReference type="ARBA" id="ARBA00022989"/>
    </source>
</evidence>
<evidence type="ECO:0000256" key="13">
    <source>
        <dbReference type="RuleBase" id="RU361114"/>
    </source>
</evidence>
<keyword evidence="9 13" id="KW-0869">Chloride channel</keyword>
<reference evidence="14 15" key="1">
    <citation type="journal article" date="2018" name="Nat. Ecol. Evol.">
        <title>Shark genomes provide insights into elasmobranch evolution and the origin of vertebrates.</title>
        <authorList>
            <person name="Hara Y"/>
            <person name="Yamaguchi K"/>
            <person name="Onimaru K"/>
            <person name="Kadota M"/>
            <person name="Koyanagi M"/>
            <person name="Keeley SD"/>
            <person name="Tatsumi K"/>
            <person name="Tanaka K"/>
            <person name="Motone F"/>
            <person name="Kageyama Y"/>
            <person name="Nozu R"/>
            <person name="Adachi N"/>
            <person name="Nishimura O"/>
            <person name="Nakagawa R"/>
            <person name="Tanegashima C"/>
            <person name="Kiyatake I"/>
            <person name="Matsumoto R"/>
            <person name="Murakumo K"/>
            <person name="Nishida K"/>
            <person name="Terakita A"/>
            <person name="Kuratani S"/>
            <person name="Sato K"/>
            <person name="Hyodo S Kuraku.S."/>
        </authorList>
    </citation>
    <scope>NUCLEOTIDE SEQUENCE [LARGE SCALE GENOMIC DNA]</scope>
</reference>
<keyword evidence="11 13" id="KW-0868">Chloride</keyword>
<organism evidence="14 15">
    <name type="scientific">Scyliorhinus torazame</name>
    <name type="common">Cloudy catshark</name>
    <name type="synonym">Catulus torazame</name>
    <dbReference type="NCBI Taxonomy" id="75743"/>
    <lineage>
        <taxon>Eukaryota</taxon>
        <taxon>Metazoa</taxon>
        <taxon>Chordata</taxon>
        <taxon>Craniata</taxon>
        <taxon>Vertebrata</taxon>
        <taxon>Chondrichthyes</taxon>
        <taxon>Elasmobranchii</taxon>
        <taxon>Galeomorphii</taxon>
        <taxon>Galeoidea</taxon>
        <taxon>Carcharhiniformes</taxon>
        <taxon>Scyliorhinidae</taxon>
        <taxon>Scyliorhinus</taxon>
    </lineage>
</organism>
<proteinExistence type="inferred from homology"/>